<keyword evidence="6 7" id="KW-0157">Chromophore</keyword>
<dbReference type="PRINTS" id="PR00147">
    <property type="entry name" value="DNAPHOTLYASE"/>
</dbReference>
<dbReference type="PANTHER" id="PTHR11455">
    <property type="entry name" value="CRYPTOCHROME"/>
    <property type="match status" value="1"/>
</dbReference>
<dbReference type="EMBL" id="JAERPS020000004">
    <property type="protein sequence ID" value="MBZ9612546.1"/>
    <property type="molecule type" value="Genomic_DNA"/>
</dbReference>
<evidence type="ECO:0000259" key="8">
    <source>
        <dbReference type="PROSITE" id="PS51645"/>
    </source>
</evidence>
<evidence type="ECO:0000256" key="1">
    <source>
        <dbReference type="ARBA" id="ARBA00001932"/>
    </source>
</evidence>
<dbReference type="SUPFAM" id="SSF52425">
    <property type="entry name" value="Cryptochrome/photolyase, N-terminal domain"/>
    <property type="match status" value="1"/>
</dbReference>
<evidence type="ECO:0000256" key="7">
    <source>
        <dbReference type="RuleBase" id="RU004182"/>
    </source>
</evidence>
<dbReference type="SUPFAM" id="SSF48173">
    <property type="entry name" value="Cryptochrome/photolyase FAD-binding domain"/>
    <property type="match status" value="1"/>
</dbReference>
<evidence type="ECO:0000256" key="3">
    <source>
        <dbReference type="ARBA" id="ARBA00005862"/>
    </source>
</evidence>
<dbReference type="PROSITE" id="PS00394">
    <property type="entry name" value="DNA_PHOTOLYASES_1_1"/>
    <property type="match status" value="1"/>
</dbReference>
<dbReference type="InterPro" id="IPR014729">
    <property type="entry name" value="Rossmann-like_a/b/a_fold"/>
</dbReference>
<dbReference type="InterPro" id="IPR036134">
    <property type="entry name" value="Crypto/Photolyase_FAD-like_sf"/>
</dbReference>
<keyword evidence="5 7" id="KW-0274">FAD</keyword>
<dbReference type="InterPro" id="IPR006050">
    <property type="entry name" value="DNA_photolyase_N"/>
</dbReference>
<evidence type="ECO:0000313" key="10">
    <source>
        <dbReference type="Proteomes" id="UP000663814"/>
    </source>
</evidence>
<sequence length="504" mass="58769">MTALVWFKRDLRISDHQPLIQAVKTGAVLPVYIVEPDYWQQNDVSLRHWQFIAPALQQLNQQLTALGQPLLVLKGPATQVLRQLCQQFNVSTVYSHEETGNLWTYQRDMAVKRLLHELHVPWRQYRQFAVFRGLADRDNWFELADSWLKSAPMPAVKHLPFICSPQRNLTELAPSRHFDLPLCTRLQPAFAAEDTFASFIGQRCDNYRQHISLAAKAAHSCSRLSPYISYGQLSLRQLQQQSYLAIKHAKGPRRQQGLQAFFSRLRWHCHFIQKLEDEPAIEFFNMHRGFDGLREADFKPQLFDAWRSGTTGYPLIDAAMRSLLATGWLHFRARAMLVAFASYHLWLHWRPLALHLAQCFVDYEPGIHYPQIQMQAGTTGINPNRMYNPVKQSQQKDADGSFIRQWLPELRQVPDSWLHTPWLMPLSLQQRYGCRIALDYPAPVVDLQHAQQQARARLSHWLKQHDKLRWQQQKQAVVVRHASRKRPVARKISADKHQLCFDGF</sequence>
<evidence type="ECO:0000256" key="4">
    <source>
        <dbReference type="ARBA" id="ARBA00022630"/>
    </source>
</evidence>
<dbReference type="InterPro" id="IPR018394">
    <property type="entry name" value="DNA_photolyase_1_CS_C"/>
</dbReference>
<name>A0ABS7XB32_9GAMM</name>
<comment type="similarity">
    <text evidence="3">Belongs to the DNA photolyase class-1 family.</text>
</comment>
<comment type="similarity">
    <text evidence="7">Belongs to the DNA photolyase family.</text>
</comment>
<accession>A0ABS7XB32</accession>
<evidence type="ECO:0000256" key="2">
    <source>
        <dbReference type="ARBA" id="ARBA00001974"/>
    </source>
</evidence>
<keyword evidence="4 7" id="KW-0285">Flavoprotein</keyword>
<feature type="domain" description="Photolyase/cryptochrome alpha/beta" evidence="8">
    <location>
        <begin position="1"/>
        <end position="130"/>
    </location>
</feature>
<dbReference type="Pfam" id="PF03441">
    <property type="entry name" value="FAD_binding_7"/>
    <property type="match status" value="1"/>
</dbReference>
<dbReference type="Gene3D" id="3.40.50.620">
    <property type="entry name" value="HUPs"/>
    <property type="match status" value="1"/>
</dbReference>
<dbReference type="Gene3D" id="1.10.579.10">
    <property type="entry name" value="DNA Cyclobutane Dipyrimidine Photolyase, subunit A, domain 3"/>
    <property type="match status" value="1"/>
</dbReference>
<dbReference type="InterPro" id="IPR005101">
    <property type="entry name" value="Cryptochr/Photolyase_FAD-bd"/>
</dbReference>
<evidence type="ECO:0000256" key="5">
    <source>
        <dbReference type="ARBA" id="ARBA00022827"/>
    </source>
</evidence>
<organism evidence="9 10">
    <name type="scientific">Rheinheimera maricola</name>
    <dbReference type="NCBI Taxonomy" id="2793282"/>
    <lineage>
        <taxon>Bacteria</taxon>
        <taxon>Pseudomonadati</taxon>
        <taxon>Pseudomonadota</taxon>
        <taxon>Gammaproteobacteria</taxon>
        <taxon>Chromatiales</taxon>
        <taxon>Chromatiaceae</taxon>
        <taxon>Rheinheimera</taxon>
    </lineage>
</organism>
<dbReference type="InterPro" id="IPR036155">
    <property type="entry name" value="Crypto/Photolyase_N_sf"/>
</dbReference>
<dbReference type="Gene3D" id="1.25.40.80">
    <property type="match status" value="1"/>
</dbReference>
<evidence type="ECO:0000256" key="6">
    <source>
        <dbReference type="ARBA" id="ARBA00022991"/>
    </source>
</evidence>
<dbReference type="PANTHER" id="PTHR11455:SF9">
    <property type="entry name" value="CRYPTOCHROME CIRCADIAN CLOCK 5 ISOFORM X1"/>
    <property type="match status" value="1"/>
</dbReference>
<dbReference type="Pfam" id="PF00875">
    <property type="entry name" value="DNA_photolyase"/>
    <property type="match status" value="1"/>
</dbReference>
<gene>
    <name evidence="9" type="ORF">I4W93_013155</name>
</gene>
<evidence type="ECO:0000313" key="9">
    <source>
        <dbReference type="EMBL" id="MBZ9612546.1"/>
    </source>
</evidence>
<keyword evidence="10" id="KW-1185">Reference proteome</keyword>
<comment type="cofactor">
    <cofactor evidence="1">
        <name>(6R)-5,10-methylene-5,6,7,8-tetrahydrofolate</name>
        <dbReference type="ChEBI" id="CHEBI:15636"/>
    </cofactor>
</comment>
<dbReference type="Proteomes" id="UP000663814">
    <property type="component" value="Unassembled WGS sequence"/>
</dbReference>
<reference evidence="9 10" key="2">
    <citation type="submission" date="2021-08" db="EMBL/GenBank/DDBJ databases">
        <title>Rheinheimera aquimaris sp. nov., isolated from seawater of the East Sea in Korea.</title>
        <authorList>
            <person name="Kim K.H."/>
            <person name="Wenting R."/>
            <person name="Kim K.R."/>
            <person name="Jeon C.O."/>
        </authorList>
    </citation>
    <scope>NUCLEOTIDE SEQUENCE [LARGE SCALE GENOMIC DNA]</scope>
    <source>
        <strain evidence="9 10">MA-13</strain>
    </source>
</reference>
<comment type="cofactor">
    <cofactor evidence="2">
        <name>FAD</name>
        <dbReference type="ChEBI" id="CHEBI:57692"/>
    </cofactor>
</comment>
<reference evidence="9 10" key="1">
    <citation type="submission" date="2020-12" db="EMBL/GenBank/DDBJ databases">
        <authorList>
            <person name="Ruan W."/>
            <person name="Khan S.A."/>
            <person name="Jeon C.O."/>
        </authorList>
    </citation>
    <scope>NUCLEOTIDE SEQUENCE [LARGE SCALE GENOMIC DNA]</scope>
    <source>
        <strain evidence="9 10">MA-13</strain>
    </source>
</reference>
<protein>
    <submittedName>
        <fullName evidence="9">DNA photolyase family protein</fullName>
    </submittedName>
</protein>
<comment type="caution">
    <text evidence="9">The sequence shown here is derived from an EMBL/GenBank/DDBJ whole genome shotgun (WGS) entry which is preliminary data.</text>
</comment>
<proteinExistence type="inferred from homology"/>
<dbReference type="PROSITE" id="PS51645">
    <property type="entry name" value="PHR_CRY_ALPHA_BETA"/>
    <property type="match status" value="1"/>
</dbReference>
<dbReference type="RefSeq" id="WP_205311340.1">
    <property type="nucleotide sequence ID" value="NZ_JAERPS020000004.1"/>
</dbReference>
<dbReference type="InterPro" id="IPR002081">
    <property type="entry name" value="Cryptochrome/DNA_photolyase_1"/>
</dbReference>